<dbReference type="Gene3D" id="3.60.40.10">
    <property type="entry name" value="PPM-type phosphatase domain"/>
    <property type="match status" value="1"/>
</dbReference>
<feature type="domain" description="Histidine kinase/HSP90-like ATPase" evidence="2">
    <location>
        <begin position="39"/>
        <end position="139"/>
    </location>
</feature>
<organism evidence="3 4">
    <name type="scientific">Aeromonas hydrophila</name>
    <dbReference type="NCBI Taxonomy" id="644"/>
    <lineage>
        <taxon>Bacteria</taxon>
        <taxon>Pseudomonadati</taxon>
        <taxon>Pseudomonadota</taxon>
        <taxon>Gammaproteobacteria</taxon>
        <taxon>Aeromonadales</taxon>
        <taxon>Aeromonadaceae</taxon>
        <taxon>Aeromonas</taxon>
    </lineage>
</organism>
<dbReference type="Pfam" id="PF02518">
    <property type="entry name" value="HATPase_c"/>
    <property type="match status" value="1"/>
</dbReference>
<dbReference type="RefSeq" id="WP_085734340.1">
    <property type="nucleotide sequence ID" value="NZ_JBGWTT010000010.1"/>
</dbReference>
<dbReference type="SMART" id="SM00331">
    <property type="entry name" value="PP2C_SIG"/>
    <property type="match status" value="1"/>
</dbReference>
<proteinExistence type="predicted"/>
<dbReference type="InterPro" id="IPR001932">
    <property type="entry name" value="PPM-type_phosphatase-like_dom"/>
</dbReference>
<dbReference type="EMBL" id="DACTUL010000035">
    <property type="protein sequence ID" value="HAT6345845.1"/>
    <property type="molecule type" value="Genomic_DNA"/>
</dbReference>
<name>A0AAD3YL58_AERHY</name>
<dbReference type="PANTHER" id="PTHR35801:SF1">
    <property type="entry name" value="PHOSPHOSERINE PHOSPHATASE RSBX"/>
    <property type="match status" value="1"/>
</dbReference>
<evidence type="ECO:0000313" key="3">
    <source>
        <dbReference type="EMBL" id="HAT6345845.1"/>
    </source>
</evidence>
<sequence>MQLEQSVQEASYPLRHDIDLHLTVMAVRRLPFIASLSEVDRAMLSTVVSELGSNILKYAERGEITLTLHHPRGRPCIDIVARDQGPGIGDVHQAMQDHYSTSGTLGLGLPGVRRMMSELTISTPPGGGTLVQARKWLGAAPLVSRPIAPLACAGQLHAGLQLTWASENRPCYPERVSGDLAFIRPGPEGVSLILIDVSGHGTSANKLVQVLEAALQQTREQEPARLLQLLHQHCIGTRGAAAGVALVNGEQGELSYAGIGNTRICLRGREPWRGISRDGVLGERFPTPLLQRQPLVAGDVVMLYSDGISESLNLRDGALDLTAEPAQLARQVIAHSGRSTDDASCIVLRVLAGEEN</sequence>
<gene>
    <name evidence="3" type="ORF">JAJ28_003633</name>
</gene>
<dbReference type="Proteomes" id="UP000859505">
    <property type="component" value="Unassembled WGS sequence"/>
</dbReference>
<evidence type="ECO:0000313" key="4">
    <source>
        <dbReference type="Proteomes" id="UP000859505"/>
    </source>
</evidence>
<evidence type="ECO:0000259" key="2">
    <source>
        <dbReference type="SMART" id="SM00387"/>
    </source>
</evidence>
<dbReference type="Gene3D" id="3.30.565.10">
    <property type="entry name" value="Histidine kinase-like ATPase, C-terminal domain"/>
    <property type="match status" value="1"/>
</dbReference>
<comment type="caution">
    <text evidence="3">The sequence shown here is derived from an EMBL/GenBank/DDBJ whole genome shotgun (WGS) entry which is preliminary data.</text>
</comment>
<accession>A0AAD3YL58</accession>
<feature type="domain" description="PPM-type phosphatase" evidence="1">
    <location>
        <begin position="161"/>
        <end position="350"/>
    </location>
</feature>
<dbReference type="CDD" id="cd16934">
    <property type="entry name" value="HATPase_RsbT-like"/>
    <property type="match status" value="1"/>
</dbReference>
<dbReference type="Pfam" id="PF07228">
    <property type="entry name" value="SpoIIE"/>
    <property type="match status" value="1"/>
</dbReference>
<protein>
    <submittedName>
        <fullName evidence="3">SpoIIE family protein phosphatase</fullName>
    </submittedName>
</protein>
<reference evidence="3" key="1">
    <citation type="journal article" date="2018" name="Genome Biol.">
        <title>SKESA: strategic k-mer extension for scrupulous assemblies.</title>
        <authorList>
            <person name="Souvorov A."/>
            <person name="Agarwala R."/>
            <person name="Lipman D.J."/>
        </authorList>
    </citation>
    <scope>NUCLEOTIDE SEQUENCE</scope>
    <source>
        <strain evidence="3">OLC2673_Aeromonas</strain>
    </source>
</reference>
<dbReference type="AlphaFoldDB" id="A0AAD3YL58"/>
<reference evidence="3" key="2">
    <citation type="submission" date="2020-01" db="EMBL/GenBank/DDBJ databases">
        <authorList>
            <consortium name="NCBI Pathogen Detection Project"/>
        </authorList>
    </citation>
    <scope>NUCLEOTIDE SEQUENCE</scope>
    <source>
        <strain evidence="3">OLC2673_Aeromonas</strain>
    </source>
</reference>
<dbReference type="SUPFAM" id="SSF81606">
    <property type="entry name" value="PP2C-like"/>
    <property type="match status" value="1"/>
</dbReference>
<evidence type="ECO:0000259" key="1">
    <source>
        <dbReference type="SMART" id="SM00331"/>
    </source>
</evidence>
<dbReference type="InterPro" id="IPR036890">
    <property type="entry name" value="HATPase_C_sf"/>
</dbReference>
<dbReference type="InterPro" id="IPR003594">
    <property type="entry name" value="HATPase_dom"/>
</dbReference>
<dbReference type="PANTHER" id="PTHR35801">
    <property type="entry name" value="PHOSPHOSERINE PHOSPHATASE RSBX"/>
    <property type="match status" value="1"/>
</dbReference>
<dbReference type="InterPro" id="IPR036457">
    <property type="entry name" value="PPM-type-like_dom_sf"/>
</dbReference>
<dbReference type="InterPro" id="IPR039248">
    <property type="entry name" value="Ptase_RsbX"/>
</dbReference>
<dbReference type="SUPFAM" id="SSF55874">
    <property type="entry name" value="ATPase domain of HSP90 chaperone/DNA topoisomerase II/histidine kinase"/>
    <property type="match status" value="1"/>
</dbReference>
<dbReference type="SMART" id="SM00387">
    <property type="entry name" value="HATPase_c"/>
    <property type="match status" value="1"/>
</dbReference>